<evidence type="ECO:0000256" key="2">
    <source>
        <dbReference type="ARBA" id="ARBA00008912"/>
    </source>
</evidence>
<keyword evidence="3 4" id="KW-0539">Nucleus</keyword>
<dbReference type="PANTHER" id="PTHR10917:SF0">
    <property type="entry name" value="DNA-DIRECTED RNA POLYMERASES I, II, AND III SUBUNIT RPABC3"/>
    <property type="match status" value="1"/>
</dbReference>
<accession>A0A9N9F641</accession>
<comment type="subcellular location">
    <subcellularLocation>
        <location evidence="1">Nucleus</location>
    </subcellularLocation>
</comment>
<dbReference type="InterPro" id="IPR012340">
    <property type="entry name" value="NA-bd_OB-fold"/>
</dbReference>
<dbReference type="OrthoDB" id="20018at2759"/>
<dbReference type="GO" id="GO:0003899">
    <property type="term" value="F:DNA-directed RNA polymerase activity"/>
    <property type="evidence" value="ECO:0007669"/>
    <property type="project" value="UniProtKB-UniRule"/>
</dbReference>
<dbReference type="GO" id="GO:0006351">
    <property type="term" value="P:DNA-templated transcription"/>
    <property type="evidence" value="ECO:0007669"/>
    <property type="project" value="UniProtKB-UniRule"/>
</dbReference>
<dbReference type="SMART" id="SM00658">
    <property type="entry name" value="RPOL8c"/>
    <property type="match status" value="1"/>
</dbReference>
<dbReference type="GO" id="GO:0005736">
    <property type="term" value="C:RNA polymerase I complex"/>
    <property type="evidence" value="ECO:0007669"/>
    <property type="project" value="TreeGrafter"/>
</dbReference>
<evidence type="ECO:0000313" key="7">
    <source>
        <dbReference type="Proteomes" id="UP000789572"/>
    </source>
</evidence>
<reference evidence="6" key="1">
    <citation type="submission" date="2021-06" db="EMBL/GenBank/DDBJ databases">
        <authorList>
            <person name="Kallberg Y."/>
            <person name="Tangrot J."/>
            <person name="Rosling A."/>
        </authorList>
    </citation>
    <scope>NUCLEOTIDE SEQUENCE</scope>
    <source>
        <strain evidence="6">IA702</strain>
    </source>
</reference>
<dbReference type="SUPFAM" id="SSF50249">
    <property type="entry name" value="Nucleic acid-binding proteins"/>
    <property type="match status" value="1"/>
</dbReference>
<evidence type="ECO:0000256" key="1">
    <source>
        <dbReference type="ARBA" id="ARBA00004123"/>
    </source>
</evidence>
<comment type="caution">
    <text evidence="6">The sequence shown here is derived from an EMBL/GenBank/DDBJ whole genome shotgun (WGS) entry which is preliminary data.</text>
</comment>
<comment type="function">
    <text evidence="4">DNA-dependent RNA polymerase catalyzes the transcription of DNA into RNA using the four ribonucleoside triphosphates as substrates. Common component of RNA polymerases I, II and III which synthesize ribosomal RNA precursors, mRNA precursors and many functional non-coding RNAs, and small RNAs, such as 5S rRNA and tRNAs, respectively.</text>
</comment>
<dbReference type="AlphaFoldDB" id="A0A9N9F641"/>
<evidence type="ECO:0000256" key="5">
    <source>
        <dbReference type="SAM" id="MobiDB-lite"/>
    </source>
</evidence>
<evidence type="ECO:0000313" key="6">
    <source>
        <dbReference type="EMBL" id="CAG8512326.1"/>
    </source>
</evidence>
<keyword evidence="7" id="KW-1185">Reference proteome</keyword>
<dbReference type="Pfam" id="PF03870">
    <property type="entry name" value="RNA_pol_Rpb8"/>
    <property type="match status" value="1"/>
</dbReference>
<protein>
    <recommendedName>
        <fullName evidence="4">DNA-directed RNA polymerases I, II, and III subunit RPABC3</fullName>
    </recommendedName>
</protein>
<dbReference type="PIRSF" id="PIRSF000779">
    <property type="entry name" value="RNA_pol_Rpb8"/>
    <property type="match status" value="1"/>
</dbReference>
<dbReference type="GO" id="GO:0005666">
    <property type="term" value="C:RNA polymerase III complex"/>
    <property type="evidence" value="ECO:0007669"/>
    <property type="project" value="TreeGrafter"/>
</dbReference>
<dbReference type="Gene3D" id="2.40.50.140">
    <property type="entry name" value="Nucleic acid-binding proteins"/>
    <property type="match status" value="2"/>
</dbReference>
<evidence type="ECO:0000256" key="3">
    <source>
        <dbReference type="ARBA" id="ARBA00023242"/>
    </source>
</evidence>
<gene>
    <name evidence="6" type="ORF">POCULU_LOCUS3137</name>
</gene>
<proteinExistence type="inferred from homology"/>
<comment type="similarity">
    <text evidence="2 4">Belongs to the eukaryotic RPB8 RNA polymerase subunit family.</text>
</comment>
<feature type="region of interest" description="Disordered" evidence="5">
    <location>
        <begin position="75"/>
        <end position="108"/>
    </location>
</feature>
<organism evidence="6 7">
    <name type="scientific">Paraglomus occultum</name>
    <dbReference type="NCBI Taxonomy" id="144539"/>
    <lineage>
        <taxon>Eukaryota</taxon>
        <taxon>Fungi</taxon>
        <taxon>Fungi incertae sedis</taxon>
        <taxon>Mucoromycota</taxon>
        <taxon>Glomeromycotina</taxon>
        <taxon>Glomeromycetes</taxon>
        <taxon>Paraglomerales</taxon>
        <taxon>Paraglomeraceae</taxon>
        <taxon>Paraglomus</taxon>
    </lineage>
</organism>
<dbReference type="EMBL" id="CAJVPJ010000328">
    <property type="protein sequence ID" value="CAG8512326.1"/>
    <property type="molecule type" value="Genomic_DNA"/>
</dbReference>
<dbReference type="PANTHER" id="PTHR10917">
    <property type="entry name" value="DNA-DIRECTED RNA POLYMERASES I, II, AND III SUBUNIT RPABC3"/>
    <property type="match status" value="1"/>
</dbReference>
<dbReference type="InterPro" id="IPR005570">
    <property type="entry name" value="RPABC3"/>
</dbReference>
<feature type="compositionally biased region" description="Basic and acidic residues" evidence="5">
    <location>
        <begin position="79"/>
        <end position="108"/>
    </location>
</feature>
<evidence type="ECO:0000256" key="4">
    <source>
        <dbReference type="PIRNR" id="PIRNR000779"/>
    </source>
</evidence>
<sequence length="154" mass="17538">MTQVNTILFQDTININDMDSGGKKFGRVSRFYGCTENTECDITVDINTELYPLDIGDRVQIVLASSLALDPVTGLPTRTVRDKKDSKPGDRDDDDRQREPWRPRLPEERDLSDKYDGIYVSYGGLLMELKGSHRHVEDLHVGQHVYLLLRKTVG</sequence>
<dbReference type="Proteomes" id="UP000789572">
    <property type="component" value="Unassembled WGS sequence"/>
</dbReference>
<dbReference type="GO" id="GO:0005665">
    <property type="term" value="C:RNA polymerase II, core complex"/>
    <property type="evidence" value="ECO:0007669"/>
    <property type="project" value="UniProtKB-UniRule"/>
</dbReference>
<name>A0A9N9F641_9GLOM</name>